<keyword evidence="5" id="KW-0805">Transcription regulation</keyword>
<keyword evidence="6" id="KW-0804">Transcription</keyword>
<dbReference type="PROSITE" id="PS50157">
    <property type="entry name" value="ZINC_FINGER_C2H2_2"/>
    <property type="match status" value="2"/>
</dbReference>
<evidence type="ECO:0000256" key="6">
    <source>
        <dbReference type="ARBA" id="ARBA00023163"/>
    </source>
</evidence>
<evidence type="ECO:0000256" key="7">
    <source>
        <dbReference type="ARBA" id="ARBA00023242"/>
    </source>
</evidence>
<dbReference type="GO" id="GO:0005654">
    <property type="term" value="C:nucleoplasm"/>
    <property type="evidence" value="ECO:0007669"/>
    <property type="project" value="TreeGrafter"/>
</dbReference>
<dbReference type="Proteomes" id="UP001152320">
    <property type="component" value="Chromosome 19"/>
</dbReference>
<comment type="caution">
    <text evidence="11">The sequence shown here is derived from an EMBL/GenBank/DDBJ whole genome shotgun (WGS) entry which is preliminary data.</text>
</comment>
<evidence type="ECO:0000256" key="5">
    <source>
        <dbReference type="ARBA" id="ARBA00023015"/>
    </source>
</evidence>
<evidence type="ECO:0000256" key="2">
    <source>
        <dbReference type="ARBA" id="ARBA00022723"/>
    </source>
</evidence>
<gene>
    <name evidence="11" type="ORF">HOLleu_36805</name>
</gene>
<dbReference type="InterPro" id="IPR036236">
    <property type="entry name" value="Znf_C2H2_sf"/>
</dbReference>
<evidence type="ECO:0000259" key="10">
    <source>
        <dbReference type="PROSITE" id="PS50157"/>
    </source>
</evidence>
<feature type="domain" description="C2H2-type" evidence="10">
    <location>
        <begin position="3"/>
        <end position="31"/>
    </location>
</feature>
<dbReference type="SMART" id="SM00355">
    <property type="entry name" value="ZnF_C2H2"/>
    <property type="match status" value="2"/>
</dbReference>
<keyword evidence="4" id="KW-0862">Zinc</keyword>
<dbReference type="Gene3D" id="3.30.160.60">
    <property type="entry name" value="Classic Zinc Finger"/>
    <property type="match status" value="2"/>
</dbReference>
<dbReference type="Pfam" id="PF00096">
    <property type="entry name" value="zf-C2H2"/>
    <property type="match status" value="2"/>
</dbReference>
<dbReference type="PANTHER" id="PTHR24399">
    <property type="entry name" value="ZINC FINGER AND BTB DOMAIN-CONTAINING"/>
    <property type="match status" value="1"/>
</dbReference>
<evidence type="ECO:0000313" key="12">
    <source>
        <dbReference type="Proteomes" id="UP001152320"/>
    </source>
</evidence>
<protein>
    <submittedName>
        <fullName evidence="11">Transcriptional regulator MNL1</fullName>
    </submittedName>
</protein>
<keyword evidence="2" id="KW-0479">Metal-binding</keyword>
<dbReference type="EMBL" id="JAIZAY010000019">
    <property type="protein sequence ID" value="KAJ8024155.1"/>
    <property type="molecule type" value="Genomic_DNA"/>
</dbReference>
<feature type="domain" description="C2H2-type" evidence="10">
    <location>
        <begin position="34"/>
        <end position="61"/>
    </location>
</feature>
<dbReference type="InterPro" id="IPR013087">
    <property type="entry name" value="Znf_C2H2_type"/>
</dbReference>
<dbReference type="SUPFAM" id="SSF57667">
    <property type="entry name" value="beta-beta-alpha zinc fingers"/>
    <property type="match status" value="1"/>
</dbReference>
<keyword evidence="7" id="KW-0539">Nucleus</keyword>
<name>A0A9Q1BEZ4_HOLLE</name>
<organism evidence="11 12">
    <name type="scientific">Holothuria leucospilota</name>
    <name type="common">Black long sea cucumber</name>
    <name type="synonym">Mertensiothuria leucospilota</name>
    <dbReference type="NCBI Taxonomy" id="206669"/>
    <lineage>
        <taxon>Eukaryota</taxon>
        <taxon>Metazoa</taxon>
        <taxon>Echinodermata</taxon>
        <taxon>Eleutherozoa</taxon>
        <taxon>Echinozoa</taxon>
        <taxon>Holothuroidea</taxon>
        <taxon>Aspidochirotacea</taxon>
        <taxon>Aspidochirotida</taxon>
        <taxon>Holothuriidae</taxon>
        <taxon>Holothuria</taxon>
    </lineage>
</organism>
<keyword evidence="8" id="KW-0863">Zinc-finger</keyword>
<evidence type="ECO:0000256" key="1">
    <source>
        <dbReference type="ARBA" id="ARBA00004123"/>
    </source>
</evidence>
<keyword evidence="3" id="KW-0677">Repeat</keyword>
<dbReference type="GO" id="GO:0001227">
    <property type="term" value="F:DNA-binding transcription repressor activity, RNA polymerase II-specific"/>
    <property type="evidence" value="ECO:0007669"/>
    <property type="project" value="TreeGrafter"/>
</dbReference>
<evidence type="ECO:0000256" key="4">
    <source>
        <dbReference type="ARBA" id="ARBA00022833"/>
    </source>
</evidence>
<dbReference type="GO" id="GO:0008270">
    <property type="term" value="F:zinc ion binding"/>
    <property type="evidence" value="ECO:0007669"/>
    <property type="project" value="UniProtKB-KW"/>
</dbReference>
<evidence type="ECO:0000256" key="3">
    <source>
        <dbReference type="ARBA" id="ARBA00022737"/>
    </source>
</evidence>
<sequence length="266" mass="30113">MAYECELCSTLFCRLDNLKRHLSSVHTENITSNLQCDICCKLFSRKDSLRRHTKIHAKKDECNQLNKTLPGASDDTYSVESDASEQTDQALPALATELTSSINNKSEEKVHANKRKRQNVRETTDMTKTPKRLKTNSGPVDLITLEDPVEAPSNADEHVSIFQTSEEVGCSADDVQKIMSEALGTQFALNSADKIKLRDTYNFRLEKASQEELLSQTGMIFEDQSCVFKLNVGLGFFLRNAETCELRYYYASNNSKIFSEPFLIRK</sequence>
<feature type="region of interest" description="Disordered" evidence="9">
    <location>
        <begin position="99"/>
        <end position="139"/>
    </location>
</feature>
<dbReference type="OrthoDB" id="6105938at2759"/>
<dbReference type="GO" id="GO:0000978">
    <property type="term" value="F:RNA polymerase II cis-regulatory region sequence-specific DNA binding"/>
    <property type="evidence" value="ECO:0007669"/>
    <property type="project" value="TreeGrafter"/>
</dbReference>
<dbReference type="AlphaFoldDB" id="A0A9Q1BEZ4"/>
<reference evidence="11" key="1">
    <citation type="submission" date="2021-10" db="EMBL/GenBank/DDBJ databases">
        <title>Tropical sea cucumber genome reveals ecological adaptation and Cuvierian tubules defense mechanism.</title>
        <authorList>
            <person name="Chen T."/>
        </authorList>
    </citation>
    <scope>NUCLEOTIDE SEQUENCE</scope>
    <source>
        <strain evidence="11">Nanhai2018</strain>
        <tissue evidence="11">Muscle</tissue>
    </source>
</reference>
<keyword evidence="12" id="KW-1185">Reference proteome</keyword>
<proteinExistence type="predicted"/>
<dbReference type="PANTHER" id="PTHR24399:SF70">
    <property type="entry name" value="C2H2-TYPE DOMAIN-CONTAINING PROTEIN"/>
    <property type="match status" value="1"/>
</dbReference>
<dbReference type="PROSITE" id="PS00028">
    <property type="entry name" value="ZINC_FINGER_C2H2_1"/>
    <property type="match status" value="2"/>
</dbReference>
<accession>A0A9Q1BEZ4</accession>
<evidence type="ECO:0000256" key="9">
    <source>
        <dbReference type="SAM" id="MobiDB-lite"/>
    </source>
</evidence>
<evidence type="ECO:0000256" key="8">
    <source>
        <dbReference type="PROSITE-ProRule" id="PRU00042"/>
    </source>
</evidence>
<comment type="subcellular location">
    <subcellularLocation>
        <location evidence="1">Nucleus</location>
    </subcellularLocation>
</comment>
<evidence type="ECO:0000313" key="11">
    <source>
        <dbReference type="EMBL" id="KAJ8024155.1"/>
    </source>
</evidence>